<gene>
    <name evidence="1" type="ORF">H8S37_13050</name>
</gene>
<dbReference type="Proteomes" id="UP000652477">
    <property type="component" value="Unassembled WGS sequence"/>
</dbReference>
<name>A0A923RT05_9FIRM</name>
<dbReference type="EMBL" id="JACOPF010000003">
    <property type="protein sequence ID" value="MBC5689837.1"/>
    <property type="molecule type" value="Genomic_DNA"/>
</dbReference>
<accession>A0A923RT05</accession>
<evidence type="ECO:0000313" key="2">
    <source>
        <dbReference type="Proteomes" id="UP000652477"/>
    </source>
</evidence>
<protein>
    <submittedName>
        <fullName evidence="1">Uncharacterized protein</fullName>
    </submittedName>
</protein>
<evidence type="ECO:0000313" key="1">
    <source>
        <dbReference type="EMBL" id="MBC5689837.1"/>
    </source>
</evidence>
<organism evidence="1 2">
    <name type="scientific">Mediterraneibacter hominis</name>
    <dbReference type="NCBI Taxonomy" id="2763054"/>
    <lineage>
        <taxon>Bacteria</taxon>
        <taxon>Bacillati</taxon>
        <taxon>Bacillota</taxon>
        <taxon>Clostridia</taxon>
        <taxon>Lachnospirales</taxon>
        <taxon>Lachnospiraceae</taxon>
        <taxon>Mediterraneibacter</taxon>
    </lineage>
</organism>
<dbReference type="AlphaFoldDB" id="A0A923RT05"/>
<reference evidence="1" key="1">
    <citation type="submission" date="2020-08" db="EMBL/GenBank/DDBJ databases">
        <title>Genome public.</title>
        <authorList>
            <person name="Liu C."/>
            <person name="Sun Q."/>
        </authorList>
    </citation>
    <scope>NUCLEOTIDE SEQUENCE</scope>
    <source>
        <strain evidence="1">NSJ-55</strain>
    </source>
</reference>
<sequence>MSLKGITIETAPEKEAHINASDDRAIWEAVIGMDGVIDVGEKLRGELITNNQFRIYDGALAVGGAIGRIPFGEYEDVVIENGTQNQYRNDFVVAQIEANTSVEEMKIVYIKGVPGETAEDPEYISGNIYKNETCRQYPLYRIKLNGLNVESVEPLFNVIVGIKKIKEELEQLNANYIVEEGENDNGHYRKWNNGTLEMWGAYLGTFSIPSGNVVNGIYYSADKAIPFPVESKTTARVVATVFSNGLQWLKTSTGSTNKTGFAVVVIQPTGANPTLRIHWCATGTWK</sequence>
<dbReference type="RefSeq" id="WP_186876507.1">
    <property type="nucleotide sequence ID" value="NZ_JACOPF010000003.1"/>
</dbReference>
<comment type="caution">
    <text evidence="1">The sequence shown here is derived from an EMBL/GenBank/DDBJ whole genome shotgun (WGS) entry which is preliminary data.</text>
</comment>
<keyword evidence="2" id="KW-1185">Reference proteome</keyword>
<proteinExistence type="predicted"/>